<evidence type="ECO:0008006" key="17">
    <source>
        <dbReference type="Google" id="ProtNLM"/>
    </source>
</evidence>
<comment type="cofactor">
    <cofactor evidence="3">
        <name>Fe(2+)</name>
        <dbReference type="ChEBI" id="CHEBI:29033"/>
    </cofactor>
</comment>
<gene>
    <name evidence="15" type="ORF">MICPUN_69261</name>
</gene>
<sequence>MRIAVEGCCHGELDKIYAALAHLEKVENVKVDLLICCGDFQAVRDARDLECMSIPDKYKTLGTFHRYFSGERRAPVPTLFIGGNHEASNYLWELYYGGFVAPDVYYLGHSGVVRFGNLRVGGLSGIFKGNDYRRGHYERPPYKRGGEVKSAYHVRQFDVDKLRSVREPIDVFLSHDWPRGISRYGDQADLIRKKRFLADELRENSLGSPPAEELLHALKPRYWFSAHLHVKFAAMVRHGDGSATRFLALDKCLPRRDFMQIVDVPDRDPTGGFRLDREWLSIL</sequence>
<dbReference type="Pfam" id="PF05011">
    <property type="entry name" value="DBR1"/>
    <property type="match status" value="1"/>
</dbReference>
<evidence type="ECO:0000256" key="8">
    <source>
        <dbReference type="ARBA" id="ARBA00022801"/>
    </source>
</evidence>
<dbReference type="CDD" id="cd00844">
    <property type="entry name" value="MPP_Dbr1_N"/>
    <property type="match status" value="1"/>
</dbReference>
<dbReference type="FunFam" id="3.60.21.10:FF:000035">
    <property type="entry name" value="Lariat debranching enzyme"/>
    <property type="match status" value="1"/>
</dbReference>
<keyword evidence="12" id="KW-0539">Nucleus</keyword>
<keyword evidence="16" id="KW-1185">Reference proteome</keyword>
<comment type="cofactor">
    <cofactor evidence="1">
        <name>Mn(2+)</name>
        <dbReference type="ChEBI" id="CHEBI:29035"/>
    </cofactor>
</comment>
<proteinExistence type="inferred from homology"/>
<keyword evidence="6" id="KW-0507">mRNA processing</keyword>
<dbReference type="OMA" id="TDYGDWK"/>
<dbReference type="SUPFAM" id="SSF56300">
    <property type="entry name" value="Metallo-dependent phosphatases"/>
    <property type="match status" value="1"/>
</dbReference>
<evidence type="ECO:0000256" key="4">
    <source>
        <dbReference type="ARBA" id="ARBA00004123"/>
    </source>
</evidence>
<dbReference type="GO" id="GO:0005634">
    <property type="term" value="C:nucleus"/>
    <property type="evidence" value="ECO:0007669"/>
    <property type="project" value="UniProtKB-SubCell"/>
</dbReference>
<feature type="non-terminal residue" evidence="15">
    <location>
        <position position="283"/>
    </location>
</feature>
<accession>C1FIR6</accession>
<evidence type="ECO:0000256" key="11">
    <source>
        <dbReference type="ARBA" id="ARBA00023211"/>
    </source>
</evidence>
<dbReference type="Pfam" id="PF00149">
    <property type="entry name" value="Metallophos"/>
    <property type="match status" value="1"/>
</dbReference>
<dbReference type="GO" id="GO:0008419">
    <property type="term" value="F:RNA lariat debranching enzyme activity"/>
    <property type="evidence" value="ECO:0007669"/>
    <property type="project" value="UniProtKB-ARBA"/>
</dbReference>
<dbReference type="PANTHER" id="PTHR12849:SF0">
    <property type="entry name" value="LARIAT DEBRANCHING ENZYME"/>
    <property type="match status" value="1"/>
</dbReference>
<evidence type="ECO:0000256" key="10">
    <source>
        <dbReference type="ARBA" id="ARBA00023004"/>
    </source>
</evidence>
<evidence type="ECO:0000259" key="14">
    <source>
        <dbReference type="Pfam" id="PF05011"/>
    </source>
</evidence>
<reference evidence="15 16" key="1">
    <citation type="journal article" date="2009" name="Science">
        <title>Green evolution and dynamic adaptations revealed by genomes of the marine picoeukaryotes Micromonas.</title>
        <authorList>
            <person name="Worden A.Z."/>
            <person name="Lee J.H."/>
            <person name="Mock T."/>
            <person name="Rouze P."/>
            <person name="Simmons M.P."/>
            <person name="Aerts A.L."/>
            <person name="Allen A.E."/>
            <person name="Cuvelier M.L."/>
            <person name="Derelle E."/>
            <person name="Everett M.V."/>
            <person name="Foulon E."/>
            <person name="Grimwood J."/>
            <person name="Gundlach H."/>
            <person name="Henrissat B."/>
            <person name="Napoli C."/>
            <person name="McDonald S.M."/>
            <person name="Parker M.S."/>
            <person name="Rombauts S."/>
            <person name="Salamov A."/>
            <person name="Von Dassow P."/>
            <person name="Badger J.H."/>
            <person name="Coutinho P.M."/>
            <person name="Demir E."/>
            <person name="Dubchak I."/>
            <person name="Gentemann C."/>
            <person name="Eikrem W."/>
            <person name="Gready J.E."/>
            <person name="John U."/>
            <person name="Lanier W."/>
            <person name="Lindquist E.A."/>
            <person name="Lucas S."/>
            <person name="Mayer K.F."/>
            <person name="Moreau H."/>
            <person name="Not F."/>
            <person name="Otillar R."/>
            <person name="Panaud O."/>
            <person name="Pangilinan J."/>
            <person name="Paulsen I."/>
            <person name="Piegu B."/>
            <person name="Poliakov A."/>
            <person name="Robbens S."/>
            <person name="Schmutz J."/>
            <person name="Toulza E."/>
            <person name="Wyss T."/>
            <person name="Zelensky A."/>
            <person name="Zhou K."/>
            <person name="Armbrust E.V."/>
            <person name="Bhattacharya D."/>
            <person name="Goodenough U.W."/>
            <person name="Van de Peer Y."/>
            <person name="Grigoriev I.V."/>
        </authorList>
    </citation>
    <scope>NUCLEOTIDE SEQUENCE [LARGE SCALE GENOMIC DNA]</scope>
    <source>
        <strain evidence="16">RCC299 / NOUM17</strain>
    </source>
</reference>
<keyword evidence="11" id="KW-0464">Manganese</keyword>
<dbReference type="Gene3D" id="3.60.21.10">
    <property type="match status" value="1"/>
</dbReference>
<evidence type="ECO:0000256" key="12">
    <source>
        <dbReference type="ARBA" id="ARBA00023242"/>
    </source>
</evidence>
<name>C1FIR6_MICCC</name>
<evidence type="ECO:0000256" key="7">
    <source>
        <dbReference type="ARBA" id="ARBA00022723"/>
    </source>
</evidence>
<evidence type="ECO:0000259" key="13">
    <source>
        <dbReference type="Pfam" id="PF00149"/>
    </source>
</evidence>
<dbReference type="AlphaFoldDB" id="C1FIR6"/>
<dbReference type="InterPro" id="IPR004843">
    <property type="entry name" value="Calcineurin-like_PHP"/>
</dbReference>
<evidence type="ECO:0000256" key="3">
    <source>
        <dbReference type="ARBA" id="ARBA00001954"/>
    </source>
</evidence>
<evidence type="ECO:0000256" key="2">
    <source>
        <dbReference type="ARBA" id="ARBA00001947"/>
    </source>
</evidence>
<dbReference type="FunCoup" id="C1FIR6">
    <property type="interactions" value="1588"/>
</dbReference>
<keyword evidence="10" id="KW-0408">Iron</keyword>
<organism evidence="15 16">
    <name type="scientific">Micromonas commoda (strain RCC299 / NOUM17 / CCMP2709)</name>
    <name type="common">Picoplanktonic green alga</name>
    <dbReference type="NCBI Taxonomy" id="296587"/>
    <lineage>
        <taxon>Eukaryota</taxon>
        <taxon>Viridiplantae</taxon>
        <taxon>Chlorophyta</taxon>
        <taxon>Mamiellophyceae</taxon>
        <taxon>Mamiellales</taxon>
        <taxon>Mamiellaceae</taxon>
        <taxon>Micromonas</taxon>
    </lineage>
</organism>
<evidence type="ECO:0000256" key="6">
    <source>
        <dbReference type="ARBA" id="ARBA00022664"/>
    </source>
</evidence>
<evidence type="ECO:0000256" key="5">
    <source>
        <dbReference type="ARBA" id="ARBA00006045"/>
    </source>
</evidence>
<comment type="similarity">
    <text evidence="5">Belongs to the lariat debranching enzyme family.</text>
</comment>
<dbReference type="KEGG" id="mis:MICPUN_69261"/>
<keyword evidence="7" id="KW-0479">Metal-binding</keyword>
<evidence type="ECO:0000313" key="15">
    <source>
        <dbReference type="EMBL" id="ACO70222.1"/>
    </source>
</evidence>
<dbReference type="GO" id="GO:0000398">
    <property type="term" value="P:mRNA splicing, via spliceosome"/>
    <property type="evidence" value="ECO:0007669"/>
    <property type="project" value="TreeGrafter"/>
</dbReference>
<evidence type="ECO:0000313" key="16">
    <source>
        <dbReference type="Proteomes" id="UP000002009"/>
    </source>
</evidence>
<dbReference type="STRING" id="296587.C1FIR6"/>
<feature type="domain" description="Lariat debranching enzyme C-terminal" evidence="14">
    <location>
        <begin position="242"/>
        <end position="283"/>
    </location>
</feature>
<dbReference type="InterPro" id="IPR029052">
    <property type="entry name" value="Metallo-depent_PP-like"/>
</dbReference>
<dbReference type="InterPro" id="IPR007708">
    <property type="entry name" value="DBR1_C"/>
</dbReference>
<feature type="domain" description="Calcineurin-like phosphoesterase" evidence="13">
    <location>
        <begin position="1"/>
        <end position="230"/>
    </location>
</feature>
<dbReference type="InParanoid" id="C1FIR6"/>
<protein>
    <recommendedName>
        <fullName evidence="17">Lariat debranching enzyme C-terminal domain-containing protein</fullName>
    </recommendedName>
</protein>
<dbReference type="EMBL" id="CP001577">
    <property type="protein sequence ID" value="ACO70222.1"/>
    <property type="molecule type" value="Genomic_DNA"/>
</dbReference>
<evidence type="ECO:0000256" key="1">
    <source>
        <dbReference type="ARBA" id="ARBA00001936"/>
    </source>
</evidence>
<dbReference type="GeneID" id="8248094"/>
<dbReference type="PANTHER" id="PTHR12849">
    <property type="entry name" value="RNA LARIAT DEBRANCHING ENZYME"/>
    <property type="match status" value="1"/>
</dbReference>
<comment type="cofactor">
    <cofactor evidence="2">
        <name>Zn(2+)</name>
        <dbReference type="ChEBI" id="CHEBI:29105"/>
    </cofactor>
</comment>
<dbReference type="Proteomes" id="UP000002009">
    <property type="component" value="Chromosome 12"/>
</dbReference>
<evidence type="ECO:0000256" key="9">
    <source>
        <dbReference type="ARBA" id="ARBA00022833"/>
    </source>
</evidence>
<keyword evidence="9" id="KW-0862">Zinc</keyword>
<dbReference type="RefSeq" id="XP_002508964.1">
    <property type="nucleotide sequence ID" value="XM_002508918.1"/>
</dbReference>
<dbReference type="eggNOG" id="KOG2863">
    <property type="taxonomic scope" value="Eukaryota"/>
</dbReference>
<dbReference type="GO" id="GO:0046872">
    <property type="term" value="F:metal ion binding"/>
    <property type="evidence" value="ECO:0007669"/>
    <property type="project" value="UniProtKB-KW"/>
</dbReference>
<dbReference type="InterPro" id="IPR041816">
    <property type="entry name" value="Dbr1_N"/>
</dbReference>
<comment type="subcellular location">
    <subcellularLocation>
        <location evidence="4">Nucleus</location>
    </subcellularLocation>
</comment>
<keyword evidence="8" id="KW-0378">Hydrolase</keyword>
<dbReference type="OrthoDB" id="494375at2759"/>